<keyword evidence="2" id="KW-1185">Reference proteome</keyword>
<gene>
    <name evidence="1" type="ORF">SAMN04489841_1126</name>
</gene>
<organism evidence="1 2">
    <name type="scientific">Natrinema salaciae</name>
    <dbReference type="NCBI Taxonomy" id="1186196"/>
    <lineage>
        <taxon>Archaea</taxon>
        <taxon>Methanobacteriati</taxon>
        <taxon>Methanobacteriota</taxon>
        <taxon>Stenosarchaea group</taxon>
        <taxon>Halobacteria</taxon>
        <taxon>Halobacteriales</taxon>
        <taxon>Natrialbaceae</taxon>
        <taxon>Natrinema</taxon>
    </lineage>
</organism>
<accession>A0A1H9CS20</accession>
<evidence type="ECO:0000313" key="2">
    <source>
        <dbReference type="Proteomes" id="UP000199114"/>
    </source>
</evidence>
<protein>
    <submittedName>
        <fullName evidence="1">Uncharacterized protein</fullName>
    </submittedName>
</protein>
<reference evidence="2" key="1">
    <citation type="submission" date="2016-10" db="EMBL/GenBank/DDBJ databases">
        <authorList>
            <person name="Varghese N."/>
            <person name="Submissions S."/>
        </authorList>
    </citation>
    <scope>NUCLEOTIDE SEQUENCE [LARGE SCALE GENOMIC DNA]</scope>
    <source>
        <strain evidence="2">DSM 25055</strain>
    </source>
</reference>
<dbReference type="EMBL" id="FOFD01000001">
    <property type="protein sequence ID" value="SEQ03408.1"/>
    <property type="molecule type" value="Genomic_DNA"/>
</dbReference>
<proteinExistence type="predicted"/>
<sequence length="38" mass="4334">MAIDKIRAEMNGKQPKMALEPVNKRYTDSIPVSGKWTE</sequence>
<evidence type="ECO:0000313" key="1">
    <source>
        <dbReference type="EMBL" id="SEQ03408.1"/>
    </source>
</evidence>
<dbReference type="AlphaFoldDB" id="A0A1H9CS20"/>
<dbReference type="Proteomes" id="UP000199114">
    <property type="component" value="Unassembled WGS sequence"/>
</dbReference>
<name>A0A1H9CS20_9EURY</name>